<accession>A0A3N4L793</accession>
<dbReference type="SUPFAM" id="SSF46934">
    <property type="entry name" value="UBA-like"/>
    <property type="match status" value="1"/>
</dbReference>
<feature type="compositionally biased region" description="Basic and acidic residues" evidence="1">
    <location>
        <begin position="564"/>
        <end position="574"/>
    </location>
</feature>
<dbReference type="AlphaFoldDB" id="A0A3N4L793"/>
<evidence type="ECO:0000256" key="1">
    <source>
        <dbReference type="SAM" id="MobiDB-lite"/>
    </source>
</evidence>
<evidence type="ECO:0000259" key="2">
    <source>
        <dbReference type="PROSITE" id="PS50030"/>
    </source>
</evidence>
<feature type="compositionally biased region" description="Basic and acidic residues" evidence="1">
    <location>
        <begin position="539"/>
        <end position="554"/>
    </location>
</feature>
<dbReference type="InterPro" id="IPR015940">
    <property type="entry name" value="UBA"/>
</dbReference>
<dbReference type="Pfam" id="PF22562">
    <property type="entry name" value="UBA_7"/>
    <property type="match status" value="1"/>
</dbReference>
<dbReference type="Proteomes" id="UP000277580">
    <property type="component" value="Unassembled WGS sequence"/>
</dbReference>
<keyword evidence="4" id="KW-1185">Reference proteome</keyword>
<feature type="compositionally biased region" description="Low complexity" evidence="1">
    <location>
        <begin position="468"/>
        <end position="483"/>
    </location>
</feature>
<reference evidence="3 4" key="1">
    <citation type="journal article" date="2018" name="Nat. Ecol. Evol.">
        <title>Pezizomycetes genomes reveal the molecular basis of ectomycorrhizal truffle lifestyle.</title>
        <authorList>
            <person name="Murat C."/>
            <person name="Payen T."/>
            <person name="Noel B."/>
            <person name="Kuo A."/>
            <person name="Morin E."/>
            <person name="Chen J."/>
            <person name="Kohler A."/>
            <person name="Krizsan K."/>
            <person name="Balestrini R."/>
            <person name="Da Silva C."/>
            <person name="Montanini B."/>
            <person name="Hainaut M."/>
            <person name="Levati E."/>
            <person name="Barry K.W."/>
            <person name="Belfiori B."/>
            <person name="Cichocki N."/>
            <person name="Clum A."/>
            <person name="Dockter R.B."/>
            <person name="Fauchery L."/>
            <person name="Guy J."/>
            <person name="Iotti M."/>
            <person name="Le Tacon F."/>
            <person name="Lindquist E.A."/>
            <person name="Lipzen A."/>
            <person name="Malagnac F."/>
            <person name="Mello A."/>
            <person name="Molinier V."/>
            <person name="Miyauchi S."/>
            <person name="Poulain J."/>
            <person name="Riccioni C."/>
            <person name="Rubini A."/>
            <person name="Sitrit Y."/>
            <person name="Splivallo R."/>
            <person name="Traeger S."/>
            <person name="Wang M."/>
            <person name="Zifcakova L."/>
            <person name="Wipf D."/>
            <person name="Zambonelli A."/>
            <person name="Paolocci F."/>
            <person name="Nowrousian M."/>
            <person name="Ottonello S."/>
            <person name="Baldrian P."/>
            <person name="Spatafora J.W."/>
            <person name="Henrissat B."/>
            <person name="Nagy L.G."/>
            <person name="Aury J.M."/>
            <person name="Wincker P."/>
            <person name="Grigoriev I.V."/>
            <person name="Bonfante P."/>
            <person name="Martin F.M."/>
        </authorList>
    </citation>
    <scope>NUCLEOTIDE SEQUENCE [LARGE SCALE GENOMIC DNA]</scope>
    <source>
        <strain evidence="3 4">CCBAS932</strain>
    </source>
</reference>
<dbReference type="OrthoDB" id="1717591at2759"/>
<dbReference type="SMART" id="SM00165">
    <property type="entry name" value="UBA"/>
    <property type="match status" value="1"/>
</dbReference>
<feature type="region of interest" description="Disordered" evidence="1">
    <location>
        <begin position="323"/>
        <end position="384"/>
    </location>
</feature>
<feature type="compositionally biased region" description="Polar residues" evidence="1">
    <location>
        <begin position="164"/>
        <end position="211"/>
    </location>
</feature>
<proteinExistence type="predicted"/>
<feature type="compositionally biased region" description="Low complexity" evidence="1">
    <location>
        <begin position="34"/>
        <end position="68"/>
    </location>
</feature>
<organism evidence="3 4">
    <name type="scientific">Morchella conica CCBAS932</name>
    <dbReference type="NCBI Taxonomy" id="1392247"/>
    <lineage>
        <taxon>Eukaryota</taxon>
        <taxon>Fungi</taxon>
        <taxon>Dikarya</taxon>
        <taxon>Ascomycota</taxon>
        <taxon>Pezizomycotina</taxon>
        <taxon>Pezizomycetes</taxon>
        <taxon>Pezizales</taxon>
        <taxon>Morchellaceae</taxon>
        <taxon>Morchella</taxon>
    </lineage>
</organism>
<gene>
    <name evidence="3" type="ORF">P167DRAFT_569393</name>
</gene>
<evidence type="ECO:0000313" key="4">
    <source>
        <dbReference type="Proteomes" id="UP000277580"/>
    </source>
</evidence>
<feature type="compositionally biased region" description="Basic and acidic residues" evidence="1">
    <location>
        <begin position="447"/>
        <end position="460"/>
    </location>
</feature>
<feature type="compositionally biased region" description="Low complexity" evidence="1">
    <location>
        <begin position="230"/>
        <end position="242"/>
    </location>
</feature>
<sequence length="587" mass="64109">MDQLAGLSWSSASPTTNSSNKPPALKPTGMSSFATTTTNNNNLPLRPSPLSSRTASPGLASPPAGAASDSFANLVSFGRSKQASENLSLQEQQRRLQEQRAKEEEERRKKIDAVFGGGDASAGFWDSLETGKGGMRSHATPPPPPPLDNDDEDILAAFSASVPVDNSSHYPPPSQVSNSSYSTPRSGTPRNGMAPSSGSHLQDLMGSTSLGYKSAEPIDPFDIENLPSRDTPTTTTTNNNNTADDDFDILGDLAKPVSELPPRRNPTPPPKPQVVEPPRSADPRDPVIAEIMEMGFTAAQARKALVETDSLDVHRAVGWLLEEAHRKSRPASSQPISRSVSEQSQRGRRNDEGGRRREEGREDSSVPAWARDRSRESGGEKDIGALAQEIGGTLFKSANSLWNTGRKKVEKAIAEFQTEGSGGEGSDPNMPKWMRDQQLEANTTPPRTREAGDRPPRNRFDDEDMRPAPRAAQRAQKAAPEPALTEEAMMLEAGSGPPPRRKQERERERESSSSVPRSSSALSEKEMIQRQRQLAFEQAIRDKERELREQERRQQSSSIPNSSERNKKLTREAKPPPPTATKRAIEL</sequence>
<feature type="compositionally biased region" description="Basic and acidic residues" evidence="1">
    <location>
        <begin position="92"/>
        <end position="112"/>
    </location>
</feature>
<feature type="region of interest" description="Disordered" evidence="1">
    <location>
        <begin position="1"/>
        <end position="69"/>
    </location>
</feature>
<dbReference type="Gene3D" id="1.10.8.10">
    <property type="entry name" value="DNA helicase RuvA subunit, C-terminal domain"/>
    <property type="match status" value="1"/>
</dbReference>
<feature type="compositionally biased region" description="Basic and acidic residues" evidence="1">
    <location>
        <begin position="348"/>
        <end position="383"/>
    </location>
</feature>
<name>A0A3N4L793_9PEZI</name>
<feature type="compositionally biased region" description="Basic and acidic residues" evidence="1">
    <location>
        <begin position="501"/>
        <end position="511"/>
    </location>
</feature>
<dbReference type="InParanoid" id="A0A3N4L793"/>
<feature type="compositionally biased region" description="Low complexity" evidence="1">
    <location>
        <begin position="8"/>
        <end position="23"/>
    </location>
</feature>
<feature type="domain" description="UBA" evidence="2">
    <location>
        <begin position="280"/>
        <end position="323"/>
    </location>
</feature>
<dbReference type="EMBL" id="ML119105">
    <property type="protein sequence ID" value="RPB17658.1"/>
    <property type="molecule type" value="Genomic_DNA"/>
</dbReference>
<dbReference type="PROSITE" id="PS50030">
    <property type="entry name" value="UBA"/>
    <property type="match status" value="1"/>
</dbReference>
<dbReference type="InterPro" id="IPR009060">
    <property type="entry name" value="UBA-like_sf"/>
</dbReference>
<evidence type="ECO:0000313" key="3">
    <source>
        <dbReference type="EMBL" id="RPB17658.1"/>
    </source>
</evidence>
<feature type="compositionally biased region" description="Polar residues" evidence="1">
    <location>
        <begin position="330"/>
        <end position="344"/>
    </location>
</feature>
<feature type="region of interest" description="Disordered" evidence="1">
    <location>
        <begin position="413"/>
        <end position="587"/>
    </location>
</feature>
<feature type="compositionally biased region" description="Pro residues" evidence="1">
    <location>
        <begin position="263"/>
        <end position="272"/>
    </location>
</feature>
<feature type="region of interest" description="Disordered" evidence="1">
    <location>
        <begin position="82"/>
        <end position="287"/>
    </location>
</feature>
<protein>
    <recommendedName>
        <fullName evidence="2">UBA domain-containing protein</fullName>
    </recommendedName>
</protein>